<feature type="domain" description="Soluble ligand binding" evidence="3">
    <location>
        <begin position="105"/>
        <end position="154"/>
    </location>
</feature>
<dbReference type="AlphaFoldDB" id="M7PV77"/>
<dbReference type="Gene3D" id="3.30.1950.10">
    <property type="entry name" value="wza like domain"/>
    <property type="match status" value="1"/>
</dbReference>
<dbReference type="InterPro" id="IPR003715">
    <property type="entry name" value="Poly_export_N"/>
</dbReference>
<evidence type="ECO:0000259" key="3">
    <source>
        <dbReference type="Pfam" id="PF10531"/>
    </source>
</evidence>
<proteinExistence type="predicted"/>
<dbReference type="Proteomes" id="UP000012019">
    <property type="component" value="Unassembled WGS sequence"/>
</dbReference>
<dbReference type="PANTHER" id="PTHR33619">
    <property type="entry name" value="POLYSACCHARIDE EXPORT PROTEIN GFCE-RELATED"/>
    <property type="match status" value="1"/>
</dbReference>
<dbReference type="OrthoDB" id="9808421at2"/>
<dbReference type="RefSeq" id="WP_009725086.1">
    <property type="nucleotide sequence ID" value="NZ_APHR01000001.1"/>
</dbReference>
<evidence type="ECO:0000259" key="2">
    <source>
        <dbReference type="Pfam" id="PF02563"/>
    </source>
</evidence>
<evidence type="ECO:0000313" key="4">
    <source>
        <dbReference type="EMBL" id="EMR14344.1"/>
    </source>
</evidence>
<evidence type="ECO:0000256" key="1">
    <source>
        <dbReference type="ARBA" id="ARBA00022729"/>
    </source>
</evidence>
<keyword evidence="1" id="KW-0732">Signal</keyword>
<feature type="domain" description="Polysaccharide export protein N-terminal" evidence="2">
    <location>
        <begin position="24"/>
        <end position="97"/>
    </location>
</feature>
<dbReference type="InterPro" id="IPR049712">
    <property type="entry name" value="Poly_export"/>
</dbReference>
<comment type="caution">
    <text evidence="4">The sequence shown here is derived from an EMBL/GenBank/DDBJ whole genome shotgun (WGS) entry which is preliminary data.</text>
</comment>
<dbReference type="EMBL" id="APHR01000001">
    <property type="protein sequence ID" value="EMR14344.1"/>
    <property type="molecule type" value="Genomic_DNA"/>
</dbReference>
<dbReference type="InterPro" id="IPR019554">
    <property type="entry name" value="Soluble_ligand-bd"/>
</dbReference>
<dbReference type="Pfam" id="PF02563">
    <property type="entry name" value="Poly_export"/>
    <property type="match status" value="1"/>
</dbReference>
<name>M7PV77_9GAMM</name>
<sequence length="185" mass="20189">MFLNIRLFIAILLLAGLSHKSFANEDRYLLNAGDVLFVSVWNEEALQKQVVVLPDGSMSFPLAGEMIAEGKAISEVEQELVSRLSDYISNPVVNVSVLAVEGNSIHVLGKVQNPGSFVMRQNLRAMQALSLAGGLTPFASENNIIVLRQVNGEQQTLNVRYSDIKRGRALESNVLLQSGDVLVIP</sequence>
<evidence type="ECO:0000313" key="5">
    <source>
        <dbReference type="Proteomes" id="UP000012019"/>
    </source>
</evidence>
<dbReference type="STRING" id="1286106.MPL1_00050"/>
<keyword evidence="5" id="KW-1185">Reference proteome</keyword>
<dbReference type="Pfam" id="PF10531">
    <property type="entry name" value="SLBB"/>
    <property type="match status" value="1"/>
</dbReference>
<dbReference type="GO" id="GO:0015159">
    <property type="term" value="F:polysaccharide transmembrane transporter activity"/>
    <property type="evidence" value="ECO:0007669"/>
    <property type="project" value="InterPro"/>
</dbReference>
<dbReference type="Gene3D" id="3.10.560.10">
    <property type="entry name" value="Outer membrane lipoprotein wza domain like"/>
    <property type="match status" value="1"/>
</dbReference>
<dbReference type="PATRIC" id="fig|1286106.3.peg.10"/>
<reference evidence="4 5" key="1">
    <citation type="journal article" date="2013" name="Genome Announc.">
        <title>Draft Genome Sequence of Methylophaga lonarensis MPLT, a Haloalkaliphilic (Non-Methane-Utilizing) Methylotroph.</title>
        <authorList>
            <person name="Shetty S.A."/>
            <person name="Marathe N.P."/>
            <person name="Munot H."/>
            <person name="Antony C.P."/>
            <person name="Dhotre D.P."/>
            <person name="Murrell J.C."/>
            <person name="Shouche Y.S."/>
        </authorList>
    </citation>
    <scope>NUCLEOTIDE SEQUENCE [LARGE SCALE GENOMIC DNA]</scope>
    <source>
        <strain evidence="4 5">MPL</strain>
    </source>
</reference>
<organism evidence="4 5">
    <name type="scientific">Methylophaga lonarensis MPL</name>
    <dbReference type="NCBI Taxonomy" id="1286106"/>
    <lineage>
        <taxon>Bacteria</taxon>
        <taxon>Pseudomonadati</taxon>
        <taxon>Pseudomonadota</taxon>
        <taxon>Gammaproteobacteria</taxon>
        <taxon>Thiotrichales</taxon>
        <taxon>Piscirickettsiaceae</taxon>
        <taxon>Methylophaga</taxon>
    </lineage>
</organism>
<dbReference type="eggNOG" id="COG1596">
    <property type="taxonomic scope" value="Bacteria"/>
</dbReference>
<accession>M7PV77</accession>
<protein>
    <submittedName>
        <fullName evidence="4">Polysaccharide export protein</fullName>
    </submittedName>
</protein>
<gene>
    <name evidence="4" type="ORF">MPL1_00050</name>
</gene>
<dbReference type="PANTHER" id="PTHR33619:SF3">
    <property type="entry name" value="POLYSACCHARIDE EXPORT PROTEIN GFCE-RELATED"/>
    <property type="match status" value="1"/>
</dbReference>